<feature type="binding site" evidence="7">
    <location>
        <position position="202"/>
    </location>
    <ligand>
        <name>L-glutamine</name>
        <dbReference type="ChEBI" id="CHEBI:58359"/>
    </ligand>
</feature>
<dbReference type="GO" id="GO:0003952">
    <property type="term" value="F:NAD+ synthase (glutamine-hydrolyzing) activity"/>
    <property type="evidence" value="ECO:0007669"/>
    <property type="project" value="UniProtKB-UniRule"/>
</dbReference>
<dbReference type="CDD" id="cd07570">
    <property type="entry name" value="GAT_Gln-NAD-synth"/>
    <property type="match status" value="1"/>
</dbReference>
<reference evidence="11" key="1">
    <citation type="submission" date="2020-10" db="EMBL/GenBank/DDBJ databases">
        <authorList>
            <person name="Gilroy R."/>
        </authorList>
    </citation>
    <scope>NUCLEOTIDE SEQUENCE</scope>
    <source>
        <strain evidence="11">10532</strain>
    </source>
</reference>
<evidence type="ECO:0000256" key="7">
    <source>
        <dbReference type="HAMAP-Rule" id="MF_02090"/>
    </source>
</evidence>
<accession>A0A9D9HPT7</accession>
<dbReference type="InterPro" id="IPR036526">
    <property type="entry name" value="C-N_Hydrolase_sf"/>
</dbReference>
<keyword evidence="5 7" id="KW-0067">ATP-binding</keyword>
<dbReference type="InterPro" id="IPR003010">
    <property type="entry name" value="C-N_Hydrolase"/>
</dbReference>
<comment type="catalytic activity">
    <reaction evidence="7 8">
        <text>deamido-NAD(+) + L-glutamine + ATP + H2O = L-glutamate + AMP + diphosphate + NAD(+) + H(+)</text>
        <dbReference type="Rhea" id="RHEA:24384"/>
        <dbReference type="ChEBI" id="CHEBI:15377"/>
        <dbReference type="ChEBI" id="CHEBI:15378"/>
        <dbReference type="ChEBI" id="CHEBI:29985"/>
        <dbReference type="ChEBI" id="CHEBI:30616"/>
        <dbReference type="ChEBI" id="CHEBI:33019"/>
        <dbReference type="ChEBI" id="CHEBI:57540"/>
        <dbReference type="ChEBI" id="CHEBI:58359"/>
        <dbReference type="ChEBI" id="CHEBI:58437"/>
        <dbReference type="ChEBI" id="CHEBI:456215"/>
        <dbReference type="EC" id="6.3.5.1"/>
    </reaction>
</comment>
<evidence type="ECO:0000259" key="10">
    <source>
        <dbReference type="PROSITE" id="PS50263"/>
    </source>
</evidence>
<dbReference type="GO" id="GO:0005737">
    <property type="term" value="C:cytoplasm"/>
    <property type="evidence" value="ECO:0007669"/>
    <property type="project" value="InterPro"/>
</dbReference>
<comment type="caution">
    <text evidence="11">The sequence shown here is derived from an EMBL/GenBank/DDBJ whole genome shotgun (WGS) entry which is preliminary data.</text>
</comment>
<feature type="domain" description="CN hydrolase" evidence="10">
    <location>
        <begin position="6"/>
        <end position="273"/>
    </location>
</feature>
<dbReference type="PANTHER" id="PTHR23090">
    <property type="entry name" value="NH 3 /GLUTAMINE-DEPENDENT NAD + SYNTHETASE"/>
    <property type="match status" value="1"/>
</dbReference>
<comment type="similarity">
    <text evidence="2 7 8">In the C-terminal section; belongs to the NAD synthetase family.</text>
</comment>
<dbReference type="Gene3D" id="3.60.110.10">
    <property type="entry name" value="Carbon-nitrogen hydrolase"/>
    <property type="match status" value="1"/>
</dbReference>
<dbReference type="EC" id="6.3.5.1" evidence="7 8"/>
<dbReference type="PIRSF" id="PIRSF006630">
    <property type="entry name" value="NADS_GAT"/>
    <property type="match status" value="1"/>
</dbReference>
<dbReference type="Pfam" id="PF02540">
    <property type="entry name" value="NAD_synthase"/>
    <property type="match status" value="1"/>
</dbReference>
<feature type="binding site" evidence="7">
    <location>
        <position position="453"/>
    </location>
    <ligand>
        <name>deamido-NAD(+)</name>
        <dbReference type="ChEBI" id="CHEBI:58437"/>
        <note>ligand shared between two neighboring subunits</note>
    </ligand>
</feature>
<evidence type="ECO:0000256" key="3">
    <source>
        <dbReference type="ARBA" id="ARBA00022598"/>
    </source>
</evidence>
<feature type="binding site" evidence="7">
    <location>
        <begin position="487"/>
        <end position="490"/>
    </location>
    <ligand>
        <name>deamido-NAD(+)</name>
        <dbReference type="ChEBI" id="CHEBI:58437"/>
        <note>ligand shared between two neighboring subunits</note>
    </ligand>
</feature>
<dbReference type="Gene3D" id="3.40.50.620">
    <property type="entry name" value="HUPs"/>
    <property type="match status" value="1"/>
</dbReference>
<dbReference type="InterPro" id="IPR014729">
    <property type="entry name" value="Rossmann-like_a/b/a_fold"/>
</dbReference>
<comment type="pathway">
    <text evidence="1 7 8">Cofactor biosynthesis; NAD(+) biosynthesis; NAD(+) from deamido-NAD(+) (L-Gln route): step 1/1.</text>
</comment>
<keyword evidence="6 7" id="KW-0520">NAD</keyword>
<evidence type="ECO:0000256" key="2">
    <source>
        <dbReference type="ARBA" id="ARBA00007145"/>
    </source>
</evidence>
<keyword evidence="3 7" id="KW-0436">Ligase</keyword>
<feature type="binding site" evidence="7">
    <location>
        <position position="477"/>
    </location>
    <ligand>
        <name>ATP</name>
        <dbReference type="ChEBI" id="CHEBI:30616"/>
    </ligand>
</feature>
<feature type="binding site" evidence="7">
    <location>
        <begin position="367"/>
        <end position="374"/>
    </location>
    <ligand>
        <name>ATP</name>
        <dbReference type="ChEBI" id="CHEBI:30616"/>
    </ligand>
</feature>
<dbReference type="PROSITE" id="PS50263">
    <property type="entry name" value="CN_HYDROLASE"/>
    <property type="match status" value="1"/>
</dbReference>
<dbReference type="Gene3D" id="1.10.10.1140">
    <property type="entry name" value="Glutamine-dependent NAD+ synthetase, C-terminal domain"/>
    <property type="match status" value="1"/>
</dbReference>
<dbReference type="Proteomes" id="UP000823638">
    <property type="component" value="Unassembled WGS sequence"/>
</dbReference>
<dbReference type="SUPFAM" id="SSF52402">
    <property type="entry name" value="Adenine nucleotide alpha hydrolases-like"/>
    <property type="match status" value="1"/>
</dbReference>
<evidence type="ECO:0000313" key="12">
    <source>
        <dbReference type="Proteomes" id="UP000823638"/>
    </source>
</evidence>
<organism evidence="11 12">
    <name type="scientific">Candidatus Gallitreponema excrementavium</name>
    <dbReference type="NCBI Taxonomy" id="2840840"/>
    <lineage>
        <taxon>Bacteria</taxon>
        <taxon>Pseudomonadati</taxon>
        <taxon>Spirochaetota</taxon>
        <taxon>Spirochaetia</taxon>
        <taxon>Spirochaetales</taxon>
        <taxon>Candidatus Gallitreponema</taxon>
    </lineage>
</organism>
<dbReference type="GO" id="GO:0008795">
    <property type="term" value="F:NAD+ synthase activity"/>
    <property type="evidence" value="ECO:0007669"/>
    <property type="project" value="UniProtKB-UniRule"/>
</dbReference>
<dbReference type="EMBL" id="JADIMM010000076">
    <property type="protein sequence ID" value="MBO8457735.1"/>
    <property type="molecule type" value="Genomic_DNA"/>
</dbReference>
<feature type="binding site" evidence="7">
    <location>
        <position position="121"/>
    </location>
    <ligand>
        <name>L-glutamine</name>
        <dbReference type="ChEBI" id="CHEBI:58359"/>
    </ligand>
</feature>
<feature type="active site" description="Nucleophile; for glutaminase activity" evidence="7">
    <location>
        <position position="175"/>
    </location>
</feature>
<proteinExistence type="inferred from homology"/>
<feature type="binding site" evidence="7">
    <location>
        <position position="613"/>
    </location>
    <ligand>
        <name>deamido-NAD(+)</name>
        <dbReference type="ChEBI" id="CHEBI:58437"/>
        <note>ligand shared between two neighboring subunits</note>
    </ligand>
</feature>
<protein>
    <recommendedName>
        <fullName evidence="7 8">Glutamine-dependent NAD(+) synthetase</fullName>
        <ecNumber evidence="7 8">6.3.5.1</ecNumber>
    </recommendedName>
    <alternativeName>
        <fullName evidence="7 8">NAD(+) synthase [glutamine-hydrolyzing]</fullName>
    </alternativeName>
</protein>
<dbReference type="SUPFAM" id="SSF56317">
    <property type="entry name" value="Carbon-nitrogen hydrolase"/>
    <property type="match status" value="1"/>
</dbReference>
<name>A0A9D9HPT7_9SPIR</name>
<dbReference type="InterPro" id="IPR041856">
    <property type="entry name" value="NAD+_synth_C"/>
</dbReference>
<comment type="similarity">
    <text evidence="9">Belongs to the NAD synthetase family.</text>
</comment>
<dbReference type="GO" id="GO:0009435">
    <property type="term" value="P:NAD+ biosynthetic process"/>
    <property type="evidence" value="ECO:0007669"/>
    <property type="project" value="UniProtKB-UniRule"/>
</dbReference>
<dbReference type="CDD" id="cd00553">
    <property type="entry name" value="NAD_synthase"/>
    <property type="match status" value="1"/>
</dbReference>
<dbReference type="PANTHER" id="PTHR23090:SF9">
    <property type="entry name" value="GLUTAMINE-DEPENDENT NAD(+) SYNTHETASE"/>
    <property type="match status" value="1"/>
</dbReference>
<sequence length="652" mass="72574">MDFGFIRVGTATPRVTVGNCKKNTDEIISFIKEGTEKGLSILVFPELCLTGYTCGDLFLNSTLLESASKELLRVAGATCNTGMAVIVGIPLAVNNSLYNTAAVIFDGRILAFIPKTAVPNYSEFYEARHFSPGFETPCYIEFPEGNQTSKIPFGTNIIFKDSSFEQPALFAVEICEDMWIPSPPSVKHSLAGALIIANLSASNEIIGKSEYRKTLVKALSGRLAAAYVYADAGPGESTTDMVFGGHNLIAENGAILKESELFNGGLIYTEIDLQKLNSERRRINTYSQSSRNFDLSSYLFVPVTLKKQDYGKKPTGNGKLTRKIPPLPFIPEEPEGLNSRCRDVINYQTQGLIKRLEHTRAKTAVLGLSGGLDSTLALIITSESFKKLRLPETGIQGITMPCFGTTDRTLNNAKKLAESLGITLREIPIKKAVMQHFEDISHNPEEKNVTYENSQARERTQILMDIANEISGLVIGTGDMSELALGWATYNGDHMSMYGVNASIPKTLVRHLVKYYKDLQSGELKEVLTDILDTPVSPELLPPEQGKISQKTESIIGPYELHDFFLYYTIRWGFRPGKIFFLACEAFQEKFKETEILFWLKTFYRRFFSQQYKRSCIPDGPKVGSVSLSPRGDWRMPSDADGSLWQEELEEL</sequence>
<dbReference type="HAMAP" id="MF_02090">
    <property type="entry name" value="NadE_glutamine_dep"/>
    <property type="match status" value="1"/>
</dbReference>
<reference evidence="11" key="2">
    <citation type="journal article" date="2021" name="PeerJ">
        <title>Extensive microbial diversity within the chicken gut microbiome revealed by metagenomics and culture.</title>
        <authorList>
            <person name="Gilroy R."/>
            <person name="Ravi A."/>
            <person name="Getino M."/>
            <person name="Pursley I."/>
            <person name="Horton D.L."/>
            <person name="Alikhan N.F."/>
            <person name="Baker D."/>
            <person name="Gharbi K."/>
            <person name="Hall N."/>
            <person name="Watson M."/>
            <person name="Adriaenssens E.M."/>
            <person name="Foster-Nyarko E."/>
            <person name="Jarju S."/>
            <person name="Secka A."/>
            <person name="Antonio M."/>
            <person name="Oren A."/>
            <person name="Chaudhuri R.R."/>
            <person name="La Ragione R."/>
            <person name="Hildebrand F."/>
            <person name="Pallen M.J."/>
        </authorList>
    </citation>
    <scope>NUCLEOTIDE SEQUENCE</scope>
    <source>
        <strain evidence="11">10532</strain>
    </source>
</reference>
<dbReference type="GO" id="GO:0004359">
    <property type="term" value="F:glutaminase activity"/>
    <property type="evidence" value="ECO:0007669"/>
    <property type="project" value="InterPro"/>
</dbReference>
<feature type="active site" description="For glutaminase activity" evidence="7">
    <location>
        <position position="115"/>
    </location>
</feature>
<evidence type="ECO:0000256" key="6">
    <source>
        <dbReference type="ARBA" id="ARBA00023027"/>
    </source>
</evidence>
<evidence type="ECO:0000256" key="9">
    <source>
        <dbReference type="RuleBase" id="RU003811"/>
    </source>
</evidence>
<dbReference type="InterPro" id="IPR014445">
    <property type="entry name" value="Gln-dep_NAD_synthase"/>
</dbReference>
<dbReference type="NCBIfam" id="NF002730">
    <property type="entry name" value="PRK02628.1"/>
    <property type="match status" value="1"/>
</dbReference>
<comment type="function">
    <text evidence="7">Catalyzes the ATP-dependent amidation of deamido-NAD to form NAD. Uses L-glutamine as a nitrogen source.</text>
</comment>
<dbReference type="NCBIfam" id="TIGR00552">
    <property type="entry name" value="nadE"/>
    <property type="match status" value="1"/>
</dbReference>
<feature type="binding site" evidence="7">
    <location>
        <position position="482"/>
    </location>
    <ligand>
        <name>deamido-NAD(+)</name>
        <dbReference type="ChEBI" id="CHEBI:58437"/>
        <note>ligand shared between two neighboring subunits</note>
    </ligand>
</feature>
<dbReference type="GO" id="GO:0005524">
    <property type="term" value="F:ATP binding"/>
    <property type="evidence" value="ECO:0007669"/>
    <property type="project" value="UniProtKB-UniRule"/>
</dbReference>
<evidence type="ECO:0000256" key="1">
    <source>
        <dbReference type="ARBA" id="ARBA00005188"/>
    </source>
</evidence>
<gene>
    <name evidence="7" type="primary">nadE</name>
    <name evidence="11" type="ORF">IAA81_05855</name>
</gene>
<dbReference type="AlphaFoldDB" id="A0A9D9HPT7"/>
<evidence type="ECO:0000256" key="5">
    <source>
        <dbReference type="ARBA" id="ARBA00022840"/>
    </source>
</evidence>
<evidence type="ECO:0000256" key="4">
    <source>
        <dbReference type="ARBA" id="ARBA00022741"/>
    </source>
</evidence>
<dbReference type="InterPro" id="IPR022310">
    <property type="entry name" value="NAD/GMP_synthase"/>
</dbReference>
<evidence type="ECO:0000256" key="8">
    <source>
        <dbReference type="PIRNR" id="PIRNR006630"/>
    </source>
</evidence>
<evidence type="ECO:0000313" key="11">
    <source>
        <dbReference type="EMBL" id="MBO8457735.1"/>
    </source>
</evidence>
<dbReference type="Pfam" id="PF00795">
    <property type="entry name" value="CN_hydrolase"/>
    <property type="match status" value="1"/>
</dbReference>
<feature type="binding site" evidence="7">
    <location>
        <position position="208"/>
    </location>
    <ligand>
        <name>L-glutamine</name>
        <dbReference type="ChEBI" id="CHEBI:58359"/>
    </ligand>
</feature>
<feature type="active site" description="Proton acceptor; for glutaminase activity" evidence="7">
    <location>
        <position position="46"/>
    </location>
</feature>
<dbReference type="InterPro" id="IPR003694">
    <property type="entry name" value="NAD_synthase"/>
</dbReference>
<keyword evidence="4 7" id="KW-0547">Nucleotide-binding</keyword>